<proteinExistence type="predicted"/>
<name>A0A841C2A3_9ACTN</name>
<dbReference type="AlphaFoldDB" id="A0A841C2A3"/>
<sequence>MASGHELTLGRSIGISFEHGEDLFGGIAEVCRELEVRQGFIPMFIAGLSEVSLAGTCSRVEDLAAPVWESVDLSYVEAHGSGTIAFEPEGGGISTHIHLSVGRRHQAAVGHTSHLLQAKVQFLVEMLLVEVVSPAMRRPLVPELYGVPRLQYTV</sequence>
<dbReference type="RefSeq" id="WP_184843461.1">
    <property type="nucleotide sequence ID" value="NZ_JACHMN010000003.1"/>
</dbReference>
<dbReference type="Proteomes" id="UP000587527">
    <property type="component" value="Unassembled WGS sequence"/>
</dbReference>
<dbReference type="EMBL" id="JACHMN010000003">
    <property type="protein sequence ID" value="MBB5872991.1"/>
    <property type="molecule type" value="Genomic_DNA"/>
</dbReference>
<keyword evidence="2" id="KW-0238">DNA-binding</keyword>
<dbReference type="InterPro" id="IPR005175">
    <property type="entry name" value="PPC_dom"/>
</dbReference>
<comment type="caution">
    <text evidence="2">The sequence shown here is derived from an EMBL/GenBank/DDBJ whole genome shotgun (WGS) entry which is preliminary data.</text>
</comment>
<dbReference type="Pfam" id="PF03479">
    <property type="entry name" value="PCC"/>
    <property type="match status" value="1"/>
</dbReference>
<feature type="domain" description="PPC" evidence="1">
    <location>
        <begin position="7"/>
        <end position="153"/>
    </location>
</feature>
<protein>
    <submittedName>
        <fullName evidence="2">Putative DNA-binding protein with PD1-like motif</fullName>
    </submittedName>
</protein>
<dbReference type="Gene3D" id="3.30.1330.80">
    <property type="entry name" value="Hypothetical protein, similar to alpha- acetolactate decarboxylase, domain 2"/>
    <property type="match status" value="1"/>
</dbReference>
<dbReference type="SUPFAM" id="SSF117856">
    <property type="entry name" value="AF0104/ALDC/Ptd012-like"/>
    <property type="match status" value="1"/>
</dbReference>
<keyword evidence="3" id="KW-1185">Reference proteome</keyword>
<reference evidence="2 3" key="1">
    <citation type="submission" date="2020-08" db="EMBL/GenBank/DDBJ databases">
        <title>Sequencing the genomes of 1000 actinobacteria strains.</title>
        <authorList>
            <person name="Klenk H.-P."/>
        </authorList>
    </citation>
    <scope>NUCLEOTIDE SEQUENCE [LARGE SCALE GENOMIC DNA]</scope>
    <source>
        <strain evidence="2 3">DSM 45362</strain>
    </source>
</reference>
<evidence type="ECO:0000313" key="3">
    <source>
        <dbReference type="Proteomes" id="UP000587527"/>
    </source>
</evidence>
<dbReference type="GO" id="GO:0003677">
    <property type="term" value="F:DNA binding"/>
    <property type="evidence" value="ECO:0007669"/>
    <property type="project" value="UniProtKB-KW"/>
</dbReference>
<organism evidence="2 3">
    <name type="scientific">Allocatelliglobosispora scoriae</name>
    <dbReference type="NCBI Taxonomy" id="643052"/>
    <lineage>
        <taxon>Bacteria</taxon>
        <taxon>Bacillati</taxon>
        <taxon>Actinomycetota</taxon>
        <taxon>Actinomycetes</taxon>
        <taxon>Micromonosporales</taxon>
        <taxon>Micromonosporaceae</taxon>
        <taxon>Allocatelliglobosispora</taxon>
    </lineage>
</organism>
<evidence type="ECO:0000313" key="2">
    <source>
        <dbReference type="EMBL" id="MBB5872991.1"/>
    </source>
</evidence>
<accession>A0A841C2A3</accession>
<gene>
    <name evidence="2" type="ORF">F4553_006425</name>
</gene>
<dbReference type="PROSITE" id="PS51742">
    <property type="entry name" value="PPC"/>
    <property type="match status" value="1"/>
</dbReference>
<evidence type="ECO:0000259" key="1">
    <source>
        <dbReference type="PROSITE" id="PS51742"/>
    </source>
</evidence>